<dbReference type="Gene3D" id="3.40.50.1000">
    <property type="entry name" value="HAD superfamily/HAD-like"/>
    <property type="match status" value="1"/>
</dbReference>
<sequence>MSAPLADQIKALTFDVFGTCVDWRSSITTALTTAASAKLASPSFVSLAPETQTRLQSLGPSDWAAFAQEWRSSYGQFTQSFIPGTTPWKDIDTHHHDSLVALLEEWRLAGVYSPSELQELSRAWHFLTPWPDTAEGLHRLGSRFTVATLSNGNQSLLADLDRHGGLGFHKLNSAEDFRAYKPNPATYLGACGALGLEPGRVAMVAAHLGDLAAARRNGMRTVYVERSREEDWKVDEERYVEARGWVDLWVEEGQGGFLEVARRLGAGE</sequence>
<dbReference type="InterPro" id="IPR023198">
    <property type="entry name" value="PGP-like_dom2"/>
</dbReference>
<dbReference type="InterPro" id="IPR051540">
    <property type="entry name" value="S-2-haloacid_dehalogenase"/>
</dbReference>
<evidence type="ECO:0000313" key="3">
    <source>
        <dbReference type="EMBL" id="KAK3327313.1"/>
    </source>
</evidence>
<dbReference type="InterPro" id="IPR006328">
    <property type="entry name" value="2-HAD"/>
</dbReference>
<dbReference type="Gene3D" id="1.10.150.240">
    <property type="entry name" value="Putative phosphatase, domain 2"/>
    <property type="match status" value="1"/>
</dbReference>
<reference evidence="3" key="2">
    <citation type="submission" date="2023-06" db="EMBL/GenBank/DDBJ databases">
        <authorList>
            <consortium name="Lawrence Berkeley National Laboratory"/>
            <person name="Haridas S."/>
            <person name="Hensen N."/>
            <person name="Bonometti L."/>
            <person name="Westerberg I."/>
            <person name="Brannstrom I.O."/>
            <person name="Guillou S."/>
            <person name="Cros-Aarteil S."/>
            <person name="Calhoun S."/>
            <person name="Kuo A."/>
            <person name="Mondo S."/>
            <person name="Pangilinan J."/>
            <person name="Riley R."/>
            <person name="Labutti K."/>
            <person name="Andreopoulos B."/>
            <person name="Lipzen A."/>
            <person name="Chen C."/>
            <person name="Yanf M."/>
            <person name="Daum C."/>
            <person name="Ng V."/>
            <person name="Clum A."/>
            <person name="Steindorff A."/>
            <person name="Ohm R."/>
            <person name="Martin F."/>
            <person name="Silar P."/>
            <person name="Natvig D."/>
            <person name="Lalanne C."/>
            <person name="Gautier V."/>
            <person name="Ament-Velasquez S.L."/>
            <person name="Kruys A."/>
            <person name="Hutchinson M.I."/>
            <person name="Powell A.J."/>
            <person name="Barry K."/>
            <person name="Miller A.N."/>
            <person name="Grigoriev I.V."/>
            <person name="Debuchy R."/>
            <person name="Gladieux P."/>
            <person name="Thoren M.H."/>
            <person name="Johannesson H."/>
        </authorList>
    </citation>
    <scope>NUCLEOTIDE SEQUENCE</scope>
    <source>
        <strain evidence="3">SMH4131-1</strain>
    </source>
</reference>
<evidence type="ECO:0000256" key="2">
    <source>
        <dbReference type="ARBA" id="ARBA00022801"/>
    </source>
</evidence>
<dbReference type="PRINTS" id="PR00413">
    <property type="entry name" value="HADHALOGNASE"/>
</dbReference>
<dbReference type="AlphaFoldDB" id="A0AAE0ILH5"/>
<dbReference type="InterPro" id="IPR023214">
    <property type="entry name" value="HAD_sf"/>
</dbReference>
<dbReference type="SUPFAM" id="SSF56784">
    <property type="entry name" value="HAD-like"/>
    <property type="match status" value="1"/>
</dbReference>
<dbReference type="NCBIfam" id="TIGR01493">
    <property type="entry name" value="HAD-SF-IA-v2"/>
    <property type="match status" value="1"/>
</dbReference>
<keyword evidence="2" id="KW-0378">Hydrolase</keyword>
<dbReference type="Proteomes" id="UP001286456">
    <property type="component" value="Unassembled WGS sequence"/>
</dbReference>
<name>A0AAE0ILH5_9PEZI</name>
<dbReference type="Pfam" id="PF00702">
    <property type="entry name" value="Hydrolase"/>
    <property type="match status" value="1"/>
</dbReference>
<comment type="similarity">
    <text evidence="1">Belongs to the HAD-like hydrolase superfamily. S-2-haloalkanoic acid dehalogenase family.</text>
</comment>
<reference evidence="3" key="1">
    <citation type="journal article" date="2023" name="Mol. Phylogenet. Evol.">
        <title>Genome-scale phylogeny and comparative genomics of the fungal order Sordariales.</title>
        <authorList>
            <person name="Hensen N."/>
            <person name="Bonometti L."/>
            <person name="Westerberg I."/>
            <person name="Brannstrom I.O."/>
            <person name="Guillou S."/>
            <person name="Cros-Aarteil S."/>
            <person name="Calhoun S."/>
            <person name="Haridas S."/>
            <person name="Kuo A."/>
            <person name="Mondo S."/>
            <person name="Pangilinan J."/>
            <person name="Riley R."/>
            <person name="LaButti K."/>
            <person name="Andreopoulos B."/>
            <person name="Lipzen A."/>
            <person name="Chen C."/>
            <person name="Yan M."/>
            <person name="Daum C."/>
            <person name="Ng V."/>
            <person name="Clum A."/>
            <person name="Steindorff A."/>
            <person name="Ohm R.A."/>
            <person name="Martin F."/>
            <person name="Silar P."/>
            <person name="Natvig D.O."/>
            <person name="Lalanne C."/>
            <person name="Gautier V."/>
            <person name="Ament-Velasquez S.L."/>
            <person name="Kruys A."/>
            <person name="Hutchinson M.I."/>
            <person name="Powell A.J."/>
            <person name="Barry K."/>
            <person name="Miller A.N."/>
            <person name="Grigoriev I.V."/>
            <person name="Debuchy R."/>
            <person name="Gladieux P."/>
            <person name="Hiltunen Thoren M."/>
            <person name="Johannesson H."/>
        </authorList>
    </citation>
    <scope>NUCLEOTIDE SEQUENCE</scope>
    <source>
        <strain evidence="3">SMH4131-1</strain>
    </source>
</reference>
<dbReference type="InterPro" id="IPR006439">
    <property type="entry name" value="HAD-SF_hydro_IA"/>
</dbReference>
<gene>
    <name evidence="3" type="ORF">B0T19DRAFT_441318</name>
</gene>
<dbReference type="InterPro" id="IPR036412">
    <property type="entry name" value="HAD-like_sf"/>
</dbReference>
<comment type="caution">
    <text evidence="3">The sequence shown here is derived from an EMBL/GenBank/DDBJ whole genome shotgun (WGS) entry which is preliminary data.</text>
</comment>
<dbReference type="PANTHER" id="PTHR43316">
    <property type="entry name" value="HYDROLASE, HALOACID DELAHOGENASE-RELATED"/>
    <property type="match status" value="1"/>
</dbReference>
<dbReference type="SFLD" id="SFLDS00003">
    <property type="entry name" value="Haloacid_Dehalogenase"/>
    <property type="match status" value="1"/>
</dbReference>
<proteinExistence type="inferred from homology"/>
<dbReference type="GO" id="GO:0016791">
    <property type="term" value="F:phosphatase activity"/>
    <property type="evidence" value="ECO:0007669"/>
    <property type="project" value="UniProtKB-ARBA"/>
</dbReference>
<dbReference type="SFLD" id="SFLDG01129">
    <property type="entry name" value="C1.5:_HAD__Beta-PGM__Phosphata"/>
    <property type="match status" value="1"/>
</dbReference>
<accession>A0AAE0ILH5</accession>
<evidence type="ECO:0000256" key="1">
    <source>
        <dbReference type="ARBA" id="ARBA00008106"/>
    </source>
</evidence>
<dbReference type="NCBIfam" id="TIGR01428">
    <property type="entry name" value="HAD_type_II"/>
    <property type="match status" value="1"/>
</dbReference>
<dbReference type="PANTHER" id="PTHR43316:SF3">
    <property type="entry name" value="HALOACID DEHALOGENASE, TYPE II (AFU_ORTHOLOGUE AFUA_2G07750)-RELATED"/>
    <property type="match status" value="1"/>
</dbReference>
<protein>
    <submittedName>
        <fullName evidence="3">HAD-like domain-containing protein</fullName>
    </submittedName>
</protein>
<dbReference type="GO" id="GO:0019120">
    <property type="term" value="F:hydrolase activity, acting on acid halide bonds, in C-halide compounds"/>
    <property type="evidence" value="ECO:0007669"/>
    <property type="project" value="InterPro"/>
</dbReference>
<organism evidence="3 4">
    <name type="scientific">Cercophora scortea</name>
    <dbReference type="NCBI Taxonomy" id="314031"/>
    <lineage>
        <taxon>Eukaryota</taxon>
        <taxon>Fungi</taxon>
        <taxon>Dikarya</taxon>
        <taxon>Ascomycota</taxon>
        <taxon>Pezizomycotina</taxon>
        <taxon>Sordariomycetes</taxon>
        <taxon>Sordariomycetidae</taxon>
        <taxon>Sordariales</taxon>
        <taxon>Lasiosphaeriaceae</taxon>
        <taxon>Cercophora</taxon>
    </lineage>
</organism>
<keyword evidence="4" id="KW-1185">Reference proteome</keyword>
<evidence type="ECO:0000313" key="4">
    <source>
        <dbReference type="Proteomes" id="UP001286456"/>
    </source>
</evidence>
<dbReference type="EMBL" id="JAUEPO010000003">
    <property type="protein sequence ID" value="KAK3327313.1"/>
    <property type="molecule type" value="Genomic_DNA"/>
</dbReference>